<proteinExistence type="predicted"/>
<evidence type="ECO:0000313" key="3">
    <source>
        <dbReference type="Proteomes" id="UP000186030"/>
    </source>
</evidence>
<reference evidence="3" key="2">
    <citation type="submission" date="2017-01" db="EMBL/GenBank/DDBJ databases">
        <title>Genome sequencing and annotation of Geobacillus sp. 1017, a Hydrocarbon-Oxidizing Thermophilic Bacterium Isolated from a Heavy Oil Reservoir (China).</title>
        <authorList>
            <person name="Kadnikov V.V."/>
            <person name="Mardanov A.V."/>
            <person name="Poltaraus A.B."/>
            <person name="Sokolova D.S."/>
            <person name="Semenova E.M."/>
            <person name="Ravin N.V."/>
            <person name="Tourova T.P."/>
            <person name="Nazina T.N."/>
        </authorList>
    </citation>
    <scope>NUCLEOTIDE SEQUENCE [LARGE SCALE GENOMIC DNA]</scope>
    <source>
        <strain evidence="3">1017</strain>
    </source>
</reference>
<name>A0A1Q5SLC2_9BACL</name>
<feature type="compositionally biased region" description="Low complexity" evidence="1">
    <location>
        <begin position="37"/>
        <end position="58"/>
    </location>
</feature>
<comment type="caution">
    <text evidence="2">The sequence shown here is derived from an EMBL/GenBank/DDBJ whole genome shotgun (WGS) entry which is preliminary data.</text>
</comment>
<evidence type="ECO:0000313" key="2">
    <source>
        <dbReference type="EMBL" id="OKO88811.1"/>
    </source>
</evidence>
<feature type="region of interest" description="Disordered" evidence="1">
    <location>
        <begin position="28"/>
        <end position="58"/>
    </location>
</feature>
<accession>A0A1Q5SLC2</accession>
<sequence length="58" mass="6290">MWLLLLPPLYIPGFFRFIFTIHNKKPAANGDQRAKESGPPLAAALKSAPSKSGPANRS</sequence>
<reference evidence="2 3" key="1">
    <citation type="submission" date="2016-11" db="EMBL/GenBank/DDBJ databases">
        <authorList>
            <person name="Kadnikov V."/>
            <person name="Nazina T."/>
        </authorList>
    </citation>
    <scope>NUCLEOTIDE SEQUENCE [LARGE SCALE GENOMIC DNA]</scope>
    <source>
        <strain evidence="2 3">1017</strain>
    </source>
</reference>
<gene>
    <name evidence="2" type="ORF">BRO54_3539</name>
</gene>
<dbReference type="AlphaFoldDB" id="A0A1Q5SLC2"/>
<dbReference type="Proteomes" id="UP000186030">
    <property type="component" value="Unassembled WGS sequence"/>
</dbReference>
<dbReference type="EMBL" id="MQMG01000067">
    <property type="protein sequence ID" value="OKO88811.1"/>
    <property type="molecule type" value="Genomic_DNA"/>
</dbReference>
<protein>
    <submittedName>
        <fullName evidence="2">Uncharacterized protein</fullName>
    </submittedName>
</protein>
<organism evidence="2 3">
    <name type="scientific">Geobacillus proteiniphilus</name>
    <dbReference type="NCBI Taxonomy" id="860353"/>
    <lineage>
        <taxon>Bacteria</taxon>
        <taxon>Bacillati</taxon>
        <taxon>Bacillota</taxon>
        <taxon>Bacilli</taxon>
        <taxon>Bacillales</taxon>
        <taxon>Anoxybacillaceae</taxon>
        <taxon>Geobacillus</taxon>
    </lineage>
</organism>
<evidence type="ECO:0000256" key="1">
    <source>
        <dbReference type="SAM" id="MobiDB-lite"/>
    </source>
</evidence>